<feature type="compositionally biased region" description="Polar residues" evidence="1">
    <location>
        <begin position="268"/>
        <end position="277"/>
    </location>
</feature>
<protein>
    <submittedName>
        <fullName evidence="3">ParB-like nuclease family protein</fullName>
    </submittedName>
</protein>
<dbReference type="EMBL" id="QJKF01000005">
    <property type="protein sequence ID" value="PXX63921.1"/>
    <property type="molecule type" value="Genomic_DNA"/>
</dbReference>
<sequence>MGNSAEVCVGNIEESIIHRWVSATVRCPVERMSVADLLPSDSPRISGENRAHIKRLVESETPLPPILVHRQTMKVIDGMHRLRAAEMRRDNEIDVKFFDGDAADAFVLAVHANTAHGLPLSLAERKSAATRIIGAYPQWSDRLIASATGLSHKTVGRLRRRASGDVPQLHGRVGQDGRVRPLDSAQGRRVAEDIMREGRDVSLREIARITGLSPNTVRAVQARLHRGEGRTTSLRAADAATIALVGDGGADSPPASRPAQDSARDNDTTLGPHSLETANMSKETVSYLRTLKALQNDPAIRLNERGRLLLRRLQLWSKEVDECEQLLTGLPEHCGDIISKLARQNGKKWIELAERLERRNDPHVSA</sequence>
<organism evidence="3 4">
    <name type="scientific">Nocardia tenerifensis</name>
    <dbReference type="NCBI Taxonomy" id="228006"/>
    <lineage>
        <taxon>Bacteria</taxon>
        <taxon>Bacillati</taxon>
        <taxon>Actinomycetota</taxon>
        <taxon>Actinomycetes</taxon>
        <taxon>Mycobacteriales</taxon>
        <taxon>Nocardiaceae</taxon>
        <taxon>Nocardia</taxon>
    </lineage>
</organism>
<accession>A0A318KD60</accession>
<evidence type="ECO:0000313" key="3">
    <source>
        <dbReference type="EMBL" id="PXX63921.1"/>
    </source>
</evidence>
<dbReference type="OrthoDB" id="3701787at2"/>
<feature type="domain" description="ParB-like N-terminal" evidence="2">
    <location>
        <begin position="30"/>
        <end position="114"/>
    </location>
</feature>
<dbReference type="SMART" id="SM00470">
    <property type="entry name" value="ParB"/>
    <property type="match status" value="1"/>
</dbReference>
<gene>
    <name evidence="3" type="ORF">DFR70_105103</name>
</gene>
<proteinExistence type="predicted"/>
<evidence type="ECO:0000259" key="2">
    <source>
        <dbReference type="SMART" id="SM00470"/>
    </source>
</evidence>
<name>A0A318KD60_9NOCA</name>
<dbReference type="InterPro" id="IPR036086">
    <property type="entry name" value="ParB/Sulfiredoxin_sf"/>
</dbReference>
<evidence type="ECO:0000313" key="4">
    <source>
        <dbReference type="Proteomes" id="UP000247569"/>
    </source>
</evidence>
<feature type="region of interest" description="Disordered" evidence="1">
    <location>
        <begin position="165"/>
        <end position="185"/>
    </location>
</feature>
<dbReference type="Proteomes" id="UP000247569">
    <property type="component" value="Unassembled WGS sequence"/>
</dbReference>
<dbReference type="InterPro" id="IPR003115">
    <property type="entry name" value="ParB_N"/>
</dbReference>
<feature type="region of interest" description="Disordered" evidence="1">
    <location>
        <begin position="245"/>
        <end position="277"/>
    </location>
</feature>
<keyword evidence="4" id="KW-1185">Reference proteome</keyword>
<comment type="caution">
    <text evidence="3">The sequence shown here is derived from an EMBL/GenBank/DDBJ whole genome shotgun (WGS) entry which is preliminary data.</text>
</comment>
<reference evidence="3 4" key="1">
    <citation type="submission" date="2018-05" db="EMBL/GenBank/DDBJ databases">
        <title>Genomic Encyclopedia of Type Strains, Phase IV (KMG-IV): sequencing the most valuable type-strain genomes for metagenomic binning, comparative biology and taxonomic classification.</title>
        <authorList>
            <person name="Goeker M."/>
        </authorList>
    </citation>
    <scope>NUCLEOTIDE SEQUENCE [LARGE SCALE GENOMIC DNA]</scope>
    <source>
        <strain evidence="3 4">DSM 44704</strain>
    </source>
</reference>
<evidence type="ECO:0000256" key="1">
    <source>
        <dbReference type="SAM" id="MobiDB-lite"/>
    </source>
</evidence>
<dbReference type="AlphaFoldDB" id="A0A318KD60"/>
<dbReference type="SUPFAM" id="SSF110849">
    <property type="entry name" value="ParB/Sulfiredoxin"/>
    <property type="match status" value="1"/>
</dbReference>